<proteinExistence type="predicted"/>
<accession>A0ABN6VPY5</accession>
<dbReference type="Proteomes" id="UP001317705">
    <property type="component" value="Chromosome"/>
</dbReference>
<dbReference type="InterPro" id="IPR050706">
    <property type="entry name" value="Cyclic-di-GMP_PDE-like"/>
</dbReference>
<dbReference type="Gene3D" id="3.20.20.450">
    <property type="entry name" value="EAL domain"/>
    <property type="match status" value="1"/>
</dbReference>
<evidence type="ECO:0000313" key="3">
    <source>
        <dbReference type="Proteomes" id="UP001317705"/>
    </source>
</evidence>
<dbReference type="PANTHER" id="PTHR33121:SF76">
    <property type="entry name" value="SIGNALING PROTEIN"/>
    <property type="match status" value="1"/>
</dbReference>
<dbReference type="RefSeq" id="WP_282002697.1">
    <property type="nucleotide sequence ID" value="NZ_AP027151.1"/>
</dbReference>
<evidence type="ECO:0000259" key="1">
    <source>
        <dbReference type="PROSITE" id="PS50883"/>
    </source>
</evidence>
<sequence length="433" mass="47351">MIPPAAPAIAATTTGYRRHLPRIEESFADCGYLFQQFREHLIRSQLTAVVGIRLETPPGTPPIAPRTLSLFVRLVGKRLRGRIEGGYRASDREFFLLLVPAGPYDATAYEHDLAAIRRELERHFLCHGRRTDAAVATKVDGVLLSNTAAGQIDNAIFGAFRELFGASLGEAEGVTAGERREIEEIVREGRITPFFQPIFALADGTVYGYEALSRIAGPTLIGSPDELFDKAIASGHAPALEMLCRTRALHGASRLAVPGRLFLNVCPALLTSSDHRQGKTSRLLDELGIDRSRVTFELTERTMIDDYELFNRVLAYYRSQGYSIAIDDLGAGYAGLKMLAQLEPDYVKLARFLVDDIHLSAKRQALVESLVGFCRRLGITVIAEGIERPEELAWLAELGVPLAQGYLLGRPAAAPLAPAYVAPEIAASRVTAP</sequence>
<dbReference type="PANTHER" id="PTHR33121">
    <property type="entry name" value="CYCLIC DI-GMP PHOSPHODIESTERASE PDEF"/>
    <property type="match status" value="1"/>
</dbReference>
<reference evidence="2 3" key="1">
    <citation type="submission" date="2022-12" db="EMBL/GenBank/DDBJ databases">
        <title>Polyphasic characterization of Geotalea uranireducens NIT-SL11 newly isolated from a complex of sewage sludge and microbially reduced graphene oxide.</title>
        <authorList>
            <person name="Xie L."/>
            <person name="Yoshida N."/>
            <person name="Meng L."/>
        </authorList>
    </citation>
    <scope>NUCLEOTIDE SEQUENCE [LARGE SCALE GENOMIC DNA]</scope>
    <source>
        <strain evidence="2 3">NIT-SL11</strain>
    </source>
</reference>
<dbReference type="EMBL" id="AP027151">
    <property type="protein sequence ID" value="BDV42310.1"/>
    <property type="molecule type" value="Genomic_DNA"/>
</dbReference>
<dbReference type="SUPFAM" id="SSF141868">
    <property type="entry name" value="EAL domain-like"/>
    <property type="match status" value="1"/>
</dbReference>
<evidence type="ECO:0000313" key="2">
    <source>
        <dbReference type="EMBL" id="BDV42310.1"/>
    </source>
</evidence>
<dbReference type="CDD" id="cd01948">
    <property type="entry name" value="EAL"/>
    <property type="match status" value="1"/>
</dbReference>
<feature type="domain" description="EAL" evidence="1">
    <location>
        <begin position="175"/>
        <end position="425"/>
    </location>
</feature>
<protein>
    <recommendedName>
        <fullName evidence="1">EAL domain-containing protein</fullName>
    </recommendedName>
</protein>
<organism evidence="2 3">
    <name type="scientific">Geotalea uraniireducens</name>
    <dbReference type="NCBI Taxonomy" id="351604"/>
    <lineage>
        <taxon>Bacteria</taxon>
        <taxon>Pseudomonadati</taxon>
        <taxon>Thermodesulfobacteriota</taxon>
        <taxon>Desulfuromonadia</taxon>
        <taxon>Geobacterales</taxon>
        <taxon>Geobacteraceae</taxon>
        <taxon>Geotalea</taxon>
    </lineage>
</organism>
<dbReference type="InterPro" id="IPR001633">
    <property type="entry name" value="EAL_dom"/>
</dbReference>
<dbReference type="Pfam" id="PF00563">
    <property type="entry name" value="EAL"/>
    <property type="match status" value="1"/>
</dbReference>
<name>A0ABN6VPY5_9BACT</name>
<dbReference type="SMART" id="SM00052">
    <property type="entry name" value="EAL"/>
    <property type="match status" value="1"/>
</dbReference>
<keyword evidence="3" id="KW-1185">Reference proteome</keyword>
<dbReference type="InterPro" id="IPR035919">
    <property type="entry name" value="EAL_sf"/>
</dbReference>
<dbReference type="PROSITE" id="PS50883">
    <property type="entry name" value="EAL"/>
    <property type="match status" value="1"/>
</dbReference>
<gene>
    <name evidence="2" type="ORF">GURASL_12330</name>
</gene>